<dbReference type="RefSeq" id="WP_076425577.1">
    <property type="nucleotide sequence ID" value="NZ_FTMP01000002.1"/>
</dbReference>
<dbReference type="Proteomes" id="UP000185841">
    <property type="component" value="Unassembled WGS sequence"/>
</dbReference>
<gene>
    <name evidence="2" type="ORF">SAMN05878282_102571</name>
</gene>
<protein>
    <recommendedName>
        <fullName evidence="1">DUF3592 domain-containing protein</fullName>
    </recommendedName>
</protein>
<dbReference type="InterPro" id="IPR021994">
    <property type="entry name" value="DUF3592"/>
</dbReference>
<reference evidence="2 3" key="1">
    <citation type="submission" date="2017-01" db="EMBL/GenBank/DDBJ databases">
        <authorList>
            <person name="Mah S.A."/>
            <person name="Swanson W.J."/>
            <person name="Moy G.W."/>
            <person name="Vacquier V.D."/>
        </authorList>
    </citation>
    <scope>NUCLEOTIDE SEQUENCE [LARGE SCALE GENOMIC DNA]</scope>
    <source>
        <strain evidence="2 3">RU36E</strain>
    </source>
</reference>
<organism evidence="2 3">
    <name type="scientific">Aquipseudomonas alcaligenes</name>
    <name type="common">Pseudomonas alcaligenes</name>
    <dbReference type="NCBI Taxonomy" id="43263"/>
    <lineage>
        <taxon>Bacteria</taxon>
        <taxon>Pseudomonadati</taxon>
        <taxon>Pseudomonadota</taxon>
        <taxon>Gammaproteobacteria</taxon>
        <taxon>Pseudomonadales</taxon>
        <taxon>Pseudomonadaceae</taxon>
        <taxon>Aquipseudomonas</taxon>
    </lineage>
</organism>
<sequence>MKQVLYLLMLGVMLYFGIQQALEMGDSREWPTTEGVITASRIDRQLADSAYRSGYEYEVRVEYSYQVDGVRYQGNRLRIQPAEYSSASSARRELMQYPVGGKVRVYYNPQQPERSLLKHI</sequence>
<evidence type="ECO:0000259" key="1">
    <source>
        <dbReference type="Pfam" id="PF12158"/>
    </source>
</evidence>
<evidence type="ECO:0000313" key="2">
    <source>
        <dbReference type="EMBL" id="SIQ18143.1"/>
    </source>
</evidence>
<proteinExistence type="predicted"/>
<name>A0A1N6QNF7_AQUAC</name>
<dbReference type="Pfam" id="PF12158">
    <property type="entry name" value="DUF3592"/>
    <property type="match status" value="1"/>
</dbReference>
<dbReference type="EMBL" id="FTMP01000002">
    <property type="protein sequence ID" value="SIQ18143.1"/>
    <property type="molecule type" value="Genomic_DNA"/>
</dbReference>
<evidence type="ECO:0000313" key="3">
    <source>
        <dbReference type="Proteomes" id="UP000185841"/>
    </source>
</evidence>
<accession>A0A1N6QNF7</accession>
<dbReference type="AlphaFoldDB" id="A0A1N6QNF7"/>
<feature type="domain" description="DUF3592" evidence="1">
    <location>
        <begin position="33"/>
        <end position="118"/>
    </location>
</feature>